<feature type="transmembrane region" description="Helical" evidence="5">
    <location>
        <begin position="226"/>
        <end position="250"/>
    </location>
</feature>
<feature type="transmembrane region" description="Helical" evidence="5">
    <location>
        <begin position="95"/>
        <end position="113"/>
    </location>
</feature>
<organism evidence="6 7">
    <name type="scientific">Henriciella pelagia</name>
    <dbReference type="NCBI Taxonomy" id="1977912"/>
    <lineage>
        <taxon>Bacteria</taxon>
        <taxon>Pseudomonadati</taxon>
        <taxon>Pseudomonadota</taxon>
        <taxon>Alphaproteobacteria</taxon>
        <taxon>Hyphomonadales</taxon>
        <taxon>Hyphomonadaceae</taxon>
        <taxon>Henriciella</taxon>
    </lineage>
</organism>
<evidence type="ECO:0000313" key="6">
    <source>
        <dbReference type="EMBL" id="GGB81870.1"/>
    </source>
</evidence>
<dbReference type="Pfam" id="PF01925">
    <property type="entry name" value="TauE"/>
    <property type="match status" value="1"/>
</dbReference>
<evidence type="ECO:0000256" key="5">
    <source>
        <dbReference type="RuleBase" id="RU363041"/>
    </source>
</evidence>
<evidence type="ECO:0000313" key="7">
    <source>
        <dbReference type="Proteomes" id="UP000628854"/>
    </source>
</evidence>
<keyword evidence="5" id="KW-1003">Cell membrane</keyword>
<gene>
    <name evidence="6" type="ORF">GCM10011503_33280</name>
</gene>
<comment type="subcellular location">
    <subcellularLocation>
        <location evidence="5">Cell membrane</location>
        <topology evidence="5">Multi-pass membrane protein</topology>
    </subcellularLocation>
    <subcellularLocation>
        <location evidence="1">Membrane</location>
        <topology evidence="1">Multi-pass membrane protein</topology>
    </subcellularLocation>
</comment>
<dbReference type="PANTHER" id="PTHR43483:SF3">
    <property type="entry name" value="MEMBRANE TRANSPORTER PROTEIN HI_0806-RELATED"/>
    <property type="match status" value="1"/>
</dbReference>
<dbReference type="EMBL" id="BMKF01000005">
    <property type="protein sequence ID" value="GGB81870.1"/>
    <property type="molecule type" value="Genomic_DNA"/>
</dbReference>
<feature type="transmembrane region" description="Helical" evidence="5">
    <location>
        <begin position="151"/>
        <end position="182"/>
    </location>
</feature>
<evidence type="ECO:0000256" key="2">
    <source>
        <dbReference type="ARBA" id="ARBA00022692"/>
    </source>
</evidence>
<comment type="caution">
    <text evidence="6">The sequence shown here is derived from an EMBL/GenBank/DDBJ whole genome shotgun (WGS) entry which is preliminary data.</text>
</comment>
<sequence length="280" mass="28995">MSGTEADLLQIVQLIAVLMAAGLVAGFVAGMFGIGGGFVIVPALLVVFHVFDVDEEILTHLAIGTSLATIVFTSLRSVHAHNKRGAVDFKIIKDWLPWLTLGVIGGIILARYMDGRSLKWIFSAGVFVMGIHFIFPVLKRKTPGNLPMPQGLALAGIAGFLGGFSALLGIGGGTIAILVMTWCGRPIHQAVGTAAGFGVIIALPGSIGFAILGLGENALPFGSVGYINILAVAAISAMTYITAPLGAHAAHSLNAAVLKRGFGFYLVATSAIVLYDTLKG</sequence>
<dbReference type="InterPro" id="IPR002781">
    <property type="entry name" value="TM_pro_TauE-like"/>
</dbReference>
<dbReference type="PANTHER" id="PTHR43483">
    <property type="entry name" value="MEMBRANE TRANSPORTER PROTEIN HI_0806-RELATED"/>
    <property type="match status" value="1"/>
</dbReference>
<keyword evidence="2 5" id="KW-0812">Transmembrane</keyword>
<keyword evidence="7" id="KW-1185">Reference proteome</keyword>
<reference evidence="7" key="1">
    <citation type="journal article" date="2019" name="Int. J. Syst. Evol. Microbiol.">
        <title>The Global Catalogue of Microorganisms (GCM) 10K type strain sequencing project: providing services to taxonomists for standard genome sequencing and annotation.</title>
        <authorList>
            <consortium name="The Broad Institute Genomics Platform"/>
            <consortium name="The Broad Institute Genome Sequencing Center for Infectious Disease"/>
            <person name="Wu L."/>
            <person name="Ma J."/>
        </authorList>
    </citation>
    <scope>NUCLEOTIDE SEQUENCE [LARGE SCALE GENOMIC DNA]</scope>
    <source>
        <strain evidence="7">CGMCC 1.15928</strain>
    </source>
</reference>
<feature type="transmembrane region" description="Helical" evidence="5">
    <location>
        <begin position="194"/>
        <end position="214"/>
    </location>
</feature>
<feature type="transmembrane region" description="Helical" evidence="5">
    <location>
        <begin position="119"/>
        <end position="139"/>
    </location>
</feature>
<proteinExistence type="inferred from homology"/>
<comment type="similarity">
    <text evidence="5">Belongs to the 4-toluene sulfonate uptake permease (TSUP) (TC 2.A.102) family.</text>
</comment>
<accession>A0ABQ1K290</accession>
<protein>
    <recommendedName>
        <fullName evidence="5">Probable membrane transporter protein</fullName>
    </recommendedName>
</protein>
<dbReference type="RefSeq" id="WP_084393446.1">
    <property type="nucleotide sequence ID" value="NZ_BMKF01000005.1"/>
</dbReference>
<dbReference type="Proteomes" id="UP000628854">
    <property type="component" value="Unassembled WGS sequence"/>
</dbReference>
<evidence type="ECO:0000256" key="1">
    <source>
        <dbReference type="ARBA" id="ARBA00004141"/>
    </source>
</evidence>
<feature type="transmembrane region" description="Helical" evidence="5">
    <location>
        <begin position="262"/>
        <end position="278"/>
    </location>
</feature>
<keyword evidence="3 5" id="KW-1133">Transmembrane helix</keyword>
<evidence type="ECO:0000256" key="3">
    <source>
        <dbReference type="ARBA" id="ARBA00022989"/>
    </source>
</evidence>
<name>A0ABQ1K290_9PROT</name>
<keyword evidence="4 5" id="KW-0472">Membrane</keyword>
<feature type="transmembrane region" description="Helical" evidence="5">
    <location>
        <begin position="12"/>
        <end position="45"/>
    </location>
</feature>
<feature type="transmembrane region" description="Helical" evidence="5">
    <location>
        <begin position="57"/>
        <end position="75"/>
    </location>
</feature>
<evidence type="ECO:0000256" key="4">
    <source>
        <dbReference type="ARBA" id="ARBA00023136"/>
    </source>
</evidence>